<dbReference type="GO" id="GO:0006598">
    <property type="term" value="P:polyamine catabolic process"/>
    <property type="evidence" value="ECO:0007669"/>
    <property type="project" value="TreeGrafter"/>
</dbReference>
<dbReference type="SUPFAM" id="SSF53720">
    <property type="entry name" value="ALDH-like"/>
    <property type="match status" value="1"/>
</dbReference>
<feature type="non-terminal residue" evidence="4">
    <location>
        <position position="85"/>
    </location>
</feature>
<dbReference type="Gene3D" id="3.40.309.10">
    <property type="entry name" value="Aldehyde Dehydrogenase, Chain A, domain 2"/>
    <property type="match status" value="1"/>
</dbReference>
<dbReference type="InterPro" id="IPR015590">
    <property type="entry name" value="Aldehyde_DH_dom"/>
</dbReference>
<evidence type="ECO:0000256" key="2">
    <source>
        <dbReference type="ARBA" id="ARBA00023027"/>
    </source>
</evidence>
<dbReference type="InterPro" id="IPR016161">
    <property type="entry name" value="Ald_DH/histidinol_DH"/>
</dbReference>
<sequence>EVIEMANDSNYGLACAIFTENVSRAIRVSNALEAGQAWVNCSVTTEHNVPFGGYKQSGIGRELGAYAIDTYTQVKAVHINVGMKI</sequence>
<proteinExistence type="inferred from homology"/>
<evidence type="ECO:0000256" key="1">
    <source>
        <dbReference type="ARBA" id="ARBA00009986"/>
    </source>
</evidence>
<keyword evidence="2" id="KW-0520">NAD</keyword>
<name>A0A6A4GAH7_9AGAR</name>
<dbReference type="PANTHER" id="PTHR43720">
    <property type="entry name" value="2-AMINOMUCONIC SEMIALDEHYDE DEHYDROGENASE"/>
    <property type="match status" value="1"/>
</dbReference>
<evidence type="ECO:0000313" key="5">
    <source>
        <dbReference type="Proteomes" id="UP000799118"/>
    </source>
</evidence>
<dbReference type="InterPro" id="IPR016163">
    <property type="entry name" value="Ald_DH_C"/>
</dbReference>
<dbReference type="FunFam" id="3.40.605.10:FF:000026">
    <property type="entry name" value="Aldehyde dehydrogenase, putative"/>
    <property type="match status" value="1"/>
</dbReference>
<reference evidence="4" key="1">
    <citation type="journal article" date="2019" name="Environ. Microbiol.">
        <title>Fungal ecological strategies reflected in gene transcription - a case study of two litter decomposers.</title>
        <authorList>
            <person name="Barbi F."/>
            <person name="Kohler A."/>
            <person name="Barry K."/>
            <person name="Baskaran P."/>
            <person name="Daum C."/>
            <person name="Fauchery L."/>
            <person name="Ihrmark K."/>
            <person name="Kuo A."/>
            <person name="LaButti K."/>
            <person name="Lipzen A."/>
            <person name="Morin E."/>
            <person name="Grigoriev I.V."/>
            <person name="Henrissat B."/>
            <person name="Lindahl B."/>
            <person name="Martin F."/>
        </authorList>
    </citation>
    <scope>NUCLEOTIDE SEQUENCE</scope>
    <source>
        <strain evidence="4">JB14</strain>
    </source>
</reference>
<dbReference type="Proteomes" id="UP000799118">
    <property type="component" value="Unassembled WGS sequence"/>
</dbReference>
<feature type="domain" description="Aldehyde dehydrogenase" evidence="3">
    <location>
        <begin position="1"/>
        <end position="77"/>
    </location>
</feature>
<dbReference type="EMBL" id="ML771466">
    <property type="protein sequence ID" value="KAE9382489.1"/>
    <property type="molecule type" value="Genomic_DNA"/>
</dbReference>
<evidence type="ECO:0000259" key="3">
    <source>
        <dbReference type="Pfam" id="PF00171"/>
    </source>
</evidence>
<organism evidence="4 5">
    <name type="scientific">Gymnopus androsaceus JB14</name>
    <dbReference type="NCBI Taxonomy" id="1447944"/>
    <lineage>
        <taxon>Eukaryota</taxon>
        <taxon>Fungi</taxon>
        <taxon>Dikarya</taxon>
        <taxon>Basidiomycota</taxon>
        <taxon>Agaricomycotina</taxon>
        <taxon>Agaricomycetes</taxon>
        <taxon>Agaricomycetidae</taxon>
        <taxon>Agaricales</taxon>
        <taxon>Marasmiineae</taxon>
        <taxon>Omphalotaceae</taxon>
        <taxon>Gymnopus</taxon>
    </lineage>
</organism>
<dbReference type="PANTHER" id="PTHR43720:SF2">
    <property type="entry name" value="2-AMINOMUCONIC SEMIALDEHYDE DEHYDROGENASE"/>
    <property type="match status" value="1"/>
</dbReference>
<protein>
    <submittedName>
        <fullName evidence="4">Aldehyde dehydrogenase</fullName>
    </submittedName>
</protein>
<dbReference type="OrthoDB" id="310895at2759"/>
<keyword evidence="5" id="KW-1185">Reference proteome</keyword>
<dbReference type="AlphaFoldDB" id="A0A6A4GAH7"/>
<dbReference type="Gene3D" id="3.40.605.10">
    <property type="entry name" value="Aldehyde Dehydrogenase, Chain A, domain 1"/>
    <property type="match status" value="1"/>
</dbReference>
<dbReference type="InterPro" id="IPR016162">
    <property type="entry name" value="Ald_DH_N"/>
</dbReference>
<accession>A0A6A4GAH7</accession>
<feature type="non-terminal residue" evidence="4">
    <location>
        <position position="1"/>
    </location>
</feature>
<dbReference type="GO" id="GO:0004029">
    <property type="term" value="F:aldehyde dehydrogenase (NAD+) activity"/>
    <property type="evidence" value="ECO:0007669"/>
    <property type="project" value="TreeGrafter"/>
</dbReference>
<comment type="similarity">
    <text evidence="1">Belongs to the aldehyde dehydrogenase family.</text>
</comment>
<gene>
    <name evidence="4" type="ORF">BT96DRAFT_773163</name>
</gene>
<dbReference type="Pfam" id="PF00171">
    <property type="entry name" value="Aldedh"/>
    <property type="match status" value="1"/>
</dbReference>
<evidence type="ECO:0000313" key="4">
    <source>
        <dbReference type="EMBL" id="KAE9382489.1"/>
    </source>
</evidence>